<organism evidence="2 3">
    <name type="scientific">Rhizorhabdus histidinilytica</name>
    <dbReference type="NCBI Taxonomy" id="439228"/>
    <lineage>
        <taxon>Bacteria</taxon>
        <taxon>Pseudomonadati</taxon>
        <taxon>Pseudomonadota</taxon>
        <taxon>Alphaproteobacteria</taxon>
        <taxon>Sphingomonadales</taxon>
        <taxon>Sphingomonadaceae</taxon>
        <taxon>Rhizorhabdus</taxon>
    </lineage>
</organism>
<feature type="transmembrane region" description="Helical" evidence="1">
    <location>
        <begin position="6"/>
        <end position="22"/>
    </location>
</feature>
<proteinExistence type="predicted"/>
<keyword evidence="3" id="KW-1185">Reference proteome</keyword>
<keyword evidence="1" id="KW-0812">Transmembrane</keyword>
<dbReference type="EMBL" id="FUYM01000011">
    <property type="protein sequence ID" value="SKC01119.1"/>
    <property type="molecule type" value="Genomic_DNA"/>
</dbReference>
<evidence type="ECO:0000313" key="2">
    <source>
        <dbReference type="EMBL" id="SKC01119.1"/>
    </source>
</evidence>
<dbReference type="OrthoDB" id="7585234at2"/>
<dbReference type="RefSeq" id="WP_079650058.1">
    <property type="nucleotide sequence ID" value="NZ_FUYM01000011.1"/>
</dbReference>
<sequence>MALSIFALVYGFVTTFILTSLSRNRREARPDAPVLTLVGHGLMAASAAGGCLALSAAAWASLAH</sequence>
<evidence type="ECO:0000256" key="1">
    <source>
        <dbReference type="SAM" id="Phobius"/>
    </source>
</evidence>
<keyword evidence="1" id="KW-0472">Membrane</keyword>
<evidence type="ECO:0000313" key="3">
    <source>
        <dbReference type="Proteomes" id="UP000189818"/>
    </source>
</evidence>
<protein>
    <submittedName>
        <fullName evidence="2">Uncharacterized protein</fullName>
    </submittedName>
</protein>
<keyword evidence="1" id="KW-1133">Transmembrane helix</keyword>
<dbReference type="Proteomes" id="UP000189818">
    <property type="component" value="Unassembled WGS sequence"/>
</dbReference>
<gene>
    <name evidence="2" type="ORF">SAMN06295920_11145</name>
</gene>
<reference evidence="3" key="1">
    <citation type="submission" date="2017-02" db="EMBL/GenBank/DDBJ databases">
        <authorList>
            <person name="Varghese N."/>
            <person name="Submissions S."/>
        </authorList>
    </citation>
    <scope>NUCLEOTIDE SEQUENCE [LARGE SCALE GENOMIC DNA]</scope>
    <source>
        <strain evidence="3">UM2</strain>
    </source>
</reference>
<dbReference type="AlphaFoldDB" id="A0A1T5FY96"/>
<accession>A0A1T5FY96</accession>
<name>A0A1T5FY96_9SPHN</name>
<feature type="transmembrane region" description="Helical" evidence="1">
    <location>
        <begin position="34"/>
        <end position="60"/>
    </location>
</feature>